<dbReference type="AlphaFoldDB" id="A0A815JZY3"/>
<evidence type="ECO:0000259" key="2">
    <source>
        <dbReference type="PROSITE" id="PS50106"/>
    </source>
</evidence>
<dbReference type="InterPro" id="IPR015506">
    <property type="entry name" value="Dsh/Dvl-rel"/>
</dbReference>
<comment type="caution">
    <text evidence="3">The sequence shown here is derived from an EMBL/GenBank/DDBJ whole genome shotgun (WGS) entry which is preliminary data.</text>
</comment>
<dbReference type="GO" id="GO:0060070">
    <property type="term" value="P:canonical Wnt signaling pathway"/>
    <property type="evidence" value="ECO:0007669"/>
    <property type="project" value="TreeGrafter"/>
</dbReference>
<dbReference type="PROSITE" id="PS50106">
    <property type="entry name" value="PDZ"/>
    <property type="match status" value="1"/>
</dbReference>
<dbReference type="SMART" id="SM00228">
    <property type="entry name" value="PDZ"/>
    <property type="match status" value="1"/>
</dbReference>
<proteinExistence type="predicted"/>
<organism evidence="3 5">
    <name type="scientific">Rotaria sordida</name>
    <dbReference type="NCBI Taxonomy" id="392033"/>
    <lineage>
        <taxon>Eukaryota</taxon>
        <taxon>Metazoa</taxon>
        <taxon>Spiralia</taxon>
        <taxon>Gnathifera</taxon>
        <taxon>Rotifera</taxon>
        <taxon>Eurotatoria</taxon>
        <taxon>Bdelloidea</taxon>
        <taxon>Philodinida</taxon>
        <taxon>Philodinidae</taxon>
        <taxon>Rotaria</taxon>
    </lineage>
</organism>
<dbReference type="GO" id="GO:0005829">
    <property type="term" value="C:cytosol"/>
    <property type="evidence" value="ECO:0007669"/>
    <property type="project" value="TreeGrafter"/>
</dbReference>
<dbReference type="Gene3D" id="2.30.42.10">
    <property type="match status" value="1"/>
</dbReference>
<dbReference type="InterPro" id="IPR003351">
    <property type="entry name" value="Dishevelled_protein_dom"/>
</dbReference>
<dbReference type="Pfam" id="PF02377">
    <property type="entry name" value="Dishevelled"/>
    <property type="match status" value="1"/>
</dbReference>
<evidence type="ECO:0000313" key="5">
    <source>
        <dbReference type="Proteomes" id="UP000663889"/>
    </source>
</evidence>
<dbReference type="PANTHER" id="PTHR10878:SF25">
    <property type="entry name" value="SEGMENT POLARITY PROTEIN DISHEVELLED"/>
    <property type="match status" value="1"/>
</dbReference>
<reference evidence="3" key="1">
    <citation type="submission" date="2021-02" db="EMBL/GenBank/DDBJ databases">
        <authorList>
            <person name="Nowell W R."/>
        </authorList>
    </citation>
    <scope>NUCLEOTIDE SEQUENCE</scope>
</reference>
<dbReference type="PANTHER" id="PTHR10878">
    <property type="entry name" value="SEGMENT POLARITY PROTEIN DISHEVELLED"/>
    <property type="match status" value="1"/>
</dbReference>
<dbReference type="SUPFAM" id="SSF50156">
    <property type="entry name" value="PDZ domain-like"/>
    <property type="match status" value="1"/>
</dbReference>
<feature type="domain" description="PDZ" evidence="2">
    <location>
        <begin position="178"/>
        <end position="253"/>
    </location>
</feature>
<dbReference type="Proteomes" id="UP000663889">
    <property type="component" value="Unassembled WGS sequence"/>
</dbReference>
<dbReference type="Pfam" id="PF00595">
    <property type="entry name" value="PDZ"/>
    <property type="match status" value="1"/>
</dbReference>
<dbReference type="InterPro" id="IPR036034">
    <property type="entry name" value="PDZ_sf"/>
</dbReference>
<dbReference type="GO" id="GO:0005109">
    <property type="term" value="F:frizzled binding"/>
    <property type="evidence" value="ECO:0007669"/>
    <property type="project" value="TreeGrafter"/>
</dbReference>
<feature type="region of interest" description="Disordered" evidence="1">
    <location>
        <begin position="54"/>
        <end position="75"/>
    </location>
</feature>
<protein>
    <recommendedName>
        <fullName evidence="2">PDZ domain-containing protein</fullName>
    </recommendedName>
</protein>
<sequence>MLLNVLVQNINFFVVTNDQSIGKVKEEIINDEEILPFDTQDRILAYLVSLEGSTTSSGRGGGGEGNKQSKHLHHHQDDTILTLTINTNSTDYQKYFAKQRAGIEVISFPSNDLESTTFLDETEDDRYSTVTDSTTISSRYHSRNRPRGRIHQLQSGLDRASPFSSLNSDSTMTSNIITVTLNLDAVNFLGVTIVDQIDETDSSDGRLYVKSIMKGGAVAQDGRIAPGDMILQVNDINLKELLHDDVTEILREAVQKLGSLGYLHRYVGRMSIGQYLNLSLSILRALKLLSRITERK</sequence>
<evidence type="ECO:0000313" key="3">
    <source>
        <dbReference type="EMBL" id="CAF1386785.1"/>
    </source>
</evidence>
<dbReference type="EMBL" id="CAJOBE010000565">
    <property type="protein sequence ID" value="CAF3659979.1"/>
    <property type="molecule type" value="Genomic_DNA"/>
</dbReference>
<accession>A0A815JZY3</accession>
<dbReference type="EMBL" id="CAJNOU010003368">
    <property type="protein sequence ID" value="CAF1386785.1"/>
    <property type="molecule type" value="Genomic_DNA"/>
</dbReference>
<gene>
    <name evidence="4" type="ORF">FNK824_LOCUS6492</name>
    <name evidence="3" type="ORF">SEV965_LOCUS30707</name>
</gene>
<evidence type="ECO:0000313" key="4">
    <source>
        <dbReference type="EMBL" id="CAF3659979.1"/>
    </source>
</evidence>
<name>A0A815JZY3_9BILA</name>
<dbReference type="InterPro" id="IPR001478">
    <property type="entry name" value="PDZ"/>
</dbReference>
<evidence type="ECO:0000256" key="1">
    <source>
        <dbReference type="SAM" id="MobiDB-lite"/>
    </source>
</evidence>
<dbReference type="Proteomes" id="UP000663874">
    <property type="component" value="Unassembled WGS sequence"/>
</dbReference>